<comment type="caution">
    <text evidence="2">The sequence shown here is derived from an EMBL/GenBank/DDBJ whole genome shotgun (WGS) entry which is preliminary data.</text>
</comment>
<sequence>MKVLNSKKGFTPLEIYSSNRAIQKEKRRFLTGFTLTEVLVYVAVLSIIISAVSGFLIWTVRSNTKAKVMRETQDNARRAMEIMTYEIKEAKSVYTPTTTSNQLSLETTHYLPEGEKTTYIDFYLCEDRLCLKKESQSPIALTSDRVKVSNLVFTQIATASPIPSIQIDLQINYKSPANRPEYQAELNLKSTASLRSY</sequence>
<name>A0A2H0MPH3_9BACT</name>
<keyword evidence="1" id="KW-0812">Transmembrane</keyword>
<keyword evidence="1" id="KW-0472">Membrane</keyword>
<protein>
    <recommendedName>
        <fullName evidence="4">Type II secretion system protein</fullName>
    </recommendedName>
</protein>
<evidence type="ECO:0000313" key="2">
    <source>
        <dbReference type="EMBL" id="PIQ98553.1"/>
    </source>
</evidence>
<accession>A0A2H0MPH3</accession>
<organism evidence="2 3">
    <name type="scientific">Candidatus Nealsonbacteria bacterium CG11_big_fil_rev_8_21_14_0_20_39_9</name>
    <dbReference type="NCBI Taxonomy" id="1974715"/>
    <lineage>
        <taxon>Bacteria</taxon>
        <taxon>Candidatus Nealsoniibacteriota</taxon>
    </lineage>
</organism>
<dbReference type="EMBL" id="PCWI01000014">
    <property type="protein sequence ID" value="PIQ98553.1"/>
    <property type="molecule type" value="Genomic_DNA"/>
</dbReference>
<gene>
    <name evidence="2" type="ORF">COV64_00630</name>
</gene>
<dbReference type="Proteomes" id="UP000229381">
    <property type="component" value="Unassembled WGS sequence"/>
</dbReference>
<evidence type="ECO:0008006" key="4">
    <source>
        <dbReference type="Google" id="ProtNLM"/>
    </source>
</evidence>
<evidence type="ECO:0000256" key="1">
    <source>
        <dbReference type="SAM" id="Phobius"/>
    </source>
</evidence>
<reference evidence="2 3" key="1">
    <citation type="submission" date="2017-09" db="EMBL/GenBank/DDBJ databases">
        <title>Depth-based differentiation of microbial function through sediment-hosted aquifers and enrichment of novel symbionts in the deep terrestrial subsurface.</title>
        <authorList>
            <person name="Probst A.J."/>
            <person name="Ladd B."/>
            <person name="Jarett J.K."/>
            <person name="Geller-Mcgrath D.E."/>
            <person name="Sieber C.M."/>
            <person name="Emerson J.B."/>
            <person name="Anantharaman K."/>
            <person name="Thomas B.C."/>
            <person name="Malmstrom R."/>
            <person name="Stieglmeier M."/>
            <person name="Klingl A."/>
            <person name="Woyke T."/>
            <person name="Ryan C.M."/>
            <person name="Banfield J.F."/>
        </authorList>
    </citation>
    <scope>NUCLEOTIDE SEQUENCE [LARGE SCALE GENOMIC DNA]</scope>
    <source>
        <strain evidence="2">CG11_big_fil_rev_8_21_14_0_20_39_9</strain>
    </source>
</reference>
<dbReference type="AlphaFoldDB" id="A0A2H0MPH3"/>
<feature type="transmembrane region" description="Helical" evidence="1">
    <location>
        <begin position="38"/>
        <end position="60"/>
    </location>
</feature>
<evidence type="ECO:0000313" key="3">
    <source>
        <dbReference type="Proteomes" id="UP000229381"/>
    </source>
</evidence>
<proteinExistence type="predicted"/>
<keyword evidence="1" id="KW-1133">Transmembrane helix</keyword>